<sequence>MGQVVTGHDQQPVLMQGPRQLGREVFGVGREVAVDDGAQAAVAARRGLSTRPKA</sequence>
<dbReference type="EMBL" id="BJHY01000001">
    <property type="protein sequence ID" value="GDY70795.1"/>
    <property type="molecule type" value="Genomic_DNA"/>
</dbReference>
<dbReference type="EMBL" id="BJHX01000001">
    <property type="protein sequence ID" value="GDY68820.1"/>
    <property type="molecule type" value="Genomic_DNA"/>
</dbReference>
<accession>A0A4D4MA84</accession>
<organism evidence="1 4">
    <name type="scientific">Streptomyces avermitilis</name>
    <dbReference type="NCBI Taxonomy" id="33903"/>
    <lineage>
        <taxon>Bacteria</taxon>
        <taxon>Bacillati</taxon>
        <taxon>Actinomycetota</taxon>
        <taxon>Actinomycetes</taxon>
        <taxon>Kitasatosporales</taxon>
        <taxon>Streptomycetaceae</taxon>
        <taxon>Streptomyces</taxon>
    </lineage>
</organism>
<comment type="caution">
    <text evidence="1">The sequence shown here is derived from an EMBL/GenBank/DDBJ whole genome shotgun (WGS) entry which is preliminary data.</text>
</comment>
<evidence type="ECO:0000313" key="2">
    <source>
        <dbReference type="EMBL" id="GDY70795.1"/>
    </source>
</evidence>
<reference evidence="2 3" key="1">
    <citation type="submission" date="2019-04" db="EMBL/GenBank/DDBJ databases">
        <title>Draft genome sequences of Streptomyces avermitilis ATCC 31267.</title>
        <authorList>
            <person name="Komaki H."/>
            <person name="Tamura T."/>
            <person name="Hosoyama A."/>
        </authorList>
    </citation>
    <scope>NUCLEOTIDE SEQUENCE [LARGE SCALE GENOMIC DNA]</scope>
    <source>
        <strain evidence="2 3">ATCC 31267</strain>
    </source>
</reference>
<evidence type="ECO:0000313" key="3">
    <source>
        <dbReference type="Proteomes" id="UP000299211"/>
    </source>
</evidence>
<protein>
    <submittedName>
        <fullName evidence="1">Uncharacterized protein</fullName>
    </submittedName>
</protein>
<reference evidence="1 4" key="2">
    <citation type="submission" date="2019-04" db="EMBL/GenBank/DDBJ databases">
        <title>Draft genome sequences of Streptomyces avermitilis NBRC 14893.</title>
        <authorList>
            <person name="Komaki H."/>
            <person name="Tamura T."/>
            <person name="Hosoyama A."/>
        </authorList>
    </citation>
    <scope>NUCLEOTIDE SEQUENCE [LARGE SCALE GENOMIC DNA]</scope>
    <source>
        <strain evidence="1 4">NBRC 14893</strain>
    </source>
</reference>
<gene>
    <name evidence="1" type="ORF">SAV14893_082130</name>
    <name evidence="2" type="ORF">SAV31267_002800</name>
</gene>
<proteinExistence type="predicted"/>
<dbReference type="Proteomes" id="UP000299211">
    <property type="component" value="Unassembled WGS sequence"/>
</dbReference>
<name>A0A4D4MA84_STRAX</name>
<evidence type="ECO:0000313" key="4">
    <source>
        <dbReference type="Proteomes" id="UP000302139"/>
    </source>
</evidence>
<dbReference type="AlphaFoldDB" id="A0A4D4MA84"/>
<evidence type="ECO:0000313" key="1">
    <source>
        <dbReference type="EMBL" id="GDY68820.1"/>
    </source>
</evidence>
<dbReference type="Proteomes" id="UP000302139">
    <property type="component" value="Unassembled WGS sequence"/>
</dbReference>